<comment type="caution">
    <text evidence="1">The sequence shown here is derived from an EMBL/GenBank/DDBJ whole genome shotgun (WGS) entry which is preliminary data.</text>
</comment>
<organism evidence="1 2">
    <name type="scientific">Steinernema carpocapsae</name>
    <name type="common">Entomopathogenic nematode</name>
    <dbReference type="NCBI Taxonomy" id="34508"/>
    <lineage>
        <taxon>Eukaryota</taxon>
        <taxon>Metazoa</taxon>
        <taxon>Ecdysozoa</taxon>
        <taxon>Nematoda</taxon>
        <taxon>Chromadorea</taxon>
        <taxon>Rhabditida</taxon>
        <taxon>Tylenchina</taxon>
        <taxon>Panagrolaimomorpha</taxon>
        <taxon>Strongyloidoidea</taxon>
        <taxon>Steinernematidae</taxon>
        <taxon>Steinernema</taxon>
    </lineage>
</organism>
<evidence type="ECO:0000313" key="2">
    <source>
        <dbReference type="Proteomes" id="UP000298663"/>
    </source>
</evidence>
<proteinExistence type="predicted"/>
<sequence>MDATPRAFVKNVQSLVLSKFELCGSWVTVGNDTSSKTPILLQICISNDSCEYTLRRDGAVLPKNLESNFWKNHEITVLFIKDLNFFNEGGHELNAELCKYFQKVASLSMKPINVIFSANRACPPAVLSILKAIPRFGRLDLIRVGPDLQDILFNAISTMKVDTVQISTLCLTQAVFSKIRDFIYNCNFQGLWLDISKDSDISYAVVYKLLHKRLGELRSLGREWILSQKRRLNSEISESDKVLGVLYSRRFLKNQMCLRRAVEWNK</sequence>
<dbReference type="Proteomes" id="UP000298663">
    <property type="component" value="Unassembled WGS sequence"/>
</dbReference>
<evidence type="ECO:0000313" key="1">
    <source>
        <dbReference type="EMBL" id="TKR66867.1"/>
    </source>
</evidence>
<gene>
    <name evidence="1" type="ORF">L596_023099</name>
</gene>
<protein>
    <submittedName>
        <fullName evidence="1">Uncharacterized protein</fullName>
    </submittedName>
</protein>
<name>A0A4U5MCL7_STECR</name>
<keyword evidence="2" id="KW-1185">Reference proteome</keyword>
<dbReference type="EMBL" id="AZBU02000008">
    <property type="protein sequence ID" value="TKR66867.1"/>
    <property type="molecule type" value="Genomic_DNA"/>
</dbReference>
<dbReference type="AlphaFoldDB" id="A0A4U5MCL7"/>
<reference evidence="1 2" key="1">
    <citation type="journal article" date="2015" name="Genome Biol.">
        <title>Comparative genomics of Steinernema reveals deeply conserved gene regulatory networks.</title>
        <authorList>
            <person name="Dillman A.R."/>
            <person name="Macchietto M."/>
            <person name="Porter C.F."/>
            <person name="Rogers A."/>
            <person name="Williams B."/>
            <person name="Antoshechkin I."/>
            <person name="Lee M.M."/>
            <person name="Goodwin Z."/>
            <person name="Lu X."/>
            <person name="Lewis E.E."/>
            <person name="Goodrich-Blair H."/>
            <person name="Stock S.P."/>
            <person name="Adams B.J."/>
            <person name="Sternberg P.W."/>
            <person name="Mortazavi A."/>
        </authorList>
    </citation>
    <scope>NUCLEOTIDE SEQUENCE [LARGE SCALE GENOMIC DNA]</scope>
    <source>
        <strain evidence="1 2">ALL</strain>
    </source>
</reference>
<reference evidence="1 2" key="2">
    <citation type="journal article" date="2019" name="G3 (Bethesda)">
        <title>Hybrid Assembly of the Genome of the Entomopathogenic Nematode Steinernema carpocapsae Identifies the X-Chromosome.</title>
        <authorList>
            <person name="Serra L."/>
            <person name="Macchietto M."/>
            <person name="Macias-Munoz A."/>
            <person name="McGill C.J."/>
            <person name="Rodriguez I.M."/>
            <person name="Rodriguez B."/>
            <person name="Murad R."/>
            <person name="Mortazavi A."/>
        </authorList>
    </citation>
    <scope>NUCLEOTIDE SEQUENCE [LARGE SCALE GENOMIC DNA]</scope>
    <source>
        <strain evidence="1 2">ALL</strain>
    </source>
</reference>
<accession>A0A4U5MCL7</accession>